<dbReference type="AlphaFoldDB" id="A0A1C3X7R2"/>
<dbReference type="EMBL" id="FMAF01000027">
    <property type="protein sequence ID" value="SCB48288.1"/>
    <property type="molecule type" value="Genomic_DNA"/>
</dbReference>
<dbReference type="OrthoDB" id="7997654at2"/>
<feature type="transmembrane region" description="Helical" evidence="1">
    <location>
        <begin position="12"/>
        <end position="32"/>
    </location>
</feature>
<dbReference type="Proteomes" id="UP000565576">
    <property type="component" value="Unassembled WGS sequence"/>
</dbReference>
<dbReference type="EMBL" id="JACHBG010000033">
    <property type="protein sequence ID" value="MBB6489204.1"/>
    <property type="molecule type" value="Genomic_DNA"/>
</dbReference>
<dbReference type="RefSeq" id="WP_004118303.1">
    <property type="nucleotide sequence ID" value="NZ_FMAF01000027.1"/>
</dbReference>
<feature type="transmembrane region" description="Helical" evidence="1">
    <location>
        <begin position="44"/>
        <end position="65"/>
    </location>
</feature>
<gene>
    <name evidence="3" type="ORF">GA0061101_12762</name>
    <name evidence="2" type="ORF">GGD46_006531</name>
</gene>
<evidence type="ECO:0000313" key="3">
    <source>
        <dbReference type="EMBL" id="SCB48288.1"/>
    </source>
</evidence>
<keyword evidence="1" id="KW-0472">Membrane</keyword>
<dbReference type="GeneID" id="32531261"/>
<protein>
    <submittedName>
        <fullName evidence="3">Uncharacterized protein</fullName>
    </submittedName>
</protein>
<proteinExistence type="predicted"/>
<evidence type="ECO:0000313" key="5">
    <source>
        <dbReference type="Proteomes" id="UP000565576"/>
    </source>
</evidence>
<sequence length="106" mass="11636">MSEAKKEQLRAQIAYFNGVAISILAVGGFSTFISLSIERVQPNWIPYAMAVSSLIVSVLVHKVAALSARQLGHLMDEEKRLSAPLFEASSLPKVEISETRPVHSDR</sequence>
<reference evidence="3 4" key="1">
    <citation type="submission" date="2016-08" db="EMBL/GenBank/DDBJ databases">
        <authorList>
            <person name="Seilhamer J.J."/>
        </authorList>
    </citation>
    <scope>NUCLEOTIDE SEQUENCE [LARGE SCALE GENOMIC DNA]</scope>
    <source>
        <strain evidence="3 4">P1-7</strain>
    </source>
</reference>
<evidence type="ECO:0000313" key="4">
    <source>
        <dbReference type="Proteomes" id="UP000199205"/>
    </source>
</evidence>
<evidence type="ECO:0000313" key="2">
    <source>
        <dbReference type="EMBL" id="MBB6489204.1"/>
    </source>
</evidence>
<accession>A0A1C3X7R2</accession>
<organism evidence="3 4">
    <name type="scientific">Rhizobium lusitanum</name>
    <dbReference type="NCBI Taxonomy" id="293958"/>
    <lineage>
        <taxon>Bacteria</taxon>
        <taxon>Pseudomonadati</taxon>
        <taxon>Pseudomonadota</taxon>
        <taxon>Alphaproteobacteria</taxon>
        <taxon>Hyphomicrobiales</taxon>
        <taxon>Rhizobiaceae</taxon>
        <taxon>Rhizobium/Agrobacterium group</taxon>
        <taxon>Rhizobium</taxon>
    </lineage>
</organism>
<keyword evidence="1" id="KW-1133">Transmembrane helix</keyword>
<evidence type="ECO:0000256" key="1">
    <source>
        <dbReference type="SAM" id="Phobius"/>
    </source>
</evidence>
<dbReference type="Proteomes" id="UP000199205">
    <property type="component" value="Unassembled WGS sequence"/>
</dbReference>
<reference evidence="2 5" key="2">
    <citation type="submission" date="2020-08" db="EMBL/GenBank/DDBJ databases">
        <title>Genomic Encyclopedia of Type Strains, Phase IV (KMG-V): Genome sequencing to study the core and pangenomes of soil and plant-associated prokaryotes.</title>
        <authorList>
            <person name="Whitman W."/>
        </authorList>
    </citation>
    <scope>NUCLEOTIDE SEQUENCE [LARGE SCALE GENOMIC DNA]</scope>
    <source>
        <strain evidence="2 5">SEMIA 4060</strain>
    </source>
</reference>
<name>A0A1C3X7R2_9HYPH</name>
<keyword evidence="1" id="KW-0812">Transmembrane</keyword>